<dbReference type="PANTHER" id="PTHR31661">
    <property type="entry name" value="SIMILAR TO CDNA SEQUENCE BC052040"/>
    <property type="match status" value="1"/>
</dbReference>
<keyword evidence="4" id="KW-0539">Nucleus</keyword>
<proteinExistence type="predicted"/>
<keyword evidence="6" id="KW-1185">Reference proteome</keyword>
<accession>A0A9C5Z5V7</accession>
<reference evidence="7" key="1">
    <citation type="submission" date="2025-08" db="UniProtKB">
        <authorList>
            <consortium name="RefSeq"/>
        </authorList>
    </citation>
    <scope>IDENTIFICATION</scope>
    <source>
        <tissue evidence="7">Whole body pupa</tissue>
    </source>
</reference>
<evidence type="ECO:0000313" key="6">
    <source>
        <dbReference type="Proteomes" id="UP000092443"/>
    </source>
</evidence>
<protein>
    <recommendedName>
        <fullName evidence="5">CDAN1-interacting nuclease 1</fullName>
    </recommendedName>
</protein>
<dbReference type="Pfam" id="PF14811">
    <property type="entry name" value="TPD"/>
    <property type="match status" value="1"/>
</dbReference>
<dbReference type="KEGG" id="gfs:119637816"/>
<evidence type="ECO:0000313" key="7">
    <source>
        <dbReference type="RefSeq" id="XP_037890080.1"/>
    </source>
</evidence>
<dbReference type="AlphaFoldDB" id="A0A9C5Z5V7"/>
<dbReference type="InterPro" id="IPR029404">
    <property type="entry name" value="CDIN1"/>
</dbReference>
<comment type="subcellular location">
    <subcellularLocation>
        <location evidence="2">Cytoplasm</location>
    </subcellularLocation>
    <subcellularLocation>
        <location evidence="1">Nucleus</location>
    </subcellularLocation>
</comment>
<dbReference type="GO" id="GO:0005634">
    <property type="term" value="C:nucleus"/>
    <property type="evidence" value="ECO:0007669"/>
    <property type="project" value="UniProtKB-SubCell"/>
</dbReference>
<dbReference type="GO" id="GO:0005737">
    <property type="term" value="C:cytoplasm"/>
    <property type="evidence" value="ECO:0007669"/>
    <property type="project" value="UniProtKB-SubCell"/>
</dbReference>
<dbReference type="GeneID" id="119637816"/>
<evidence type="ECO:0000256" key="5">
    <source>
        <dbReference type="ARBA" id="ARBA00023480"/>
    </source>
</evidence>
<evidence type="ECO:0000256" key="3">
    <source>
        <dbReference type="ARBA" id="ARBA00022490"/>
    </source>
</evidence>
<keyword evidence="3" id="KW-0963">Cytoplasm</keyword>
<dbReference type="Proteomes" id="UP000092443">
    <property type="component" value="Unplaced"/>
</dbReference>
<evidence type="ECO:0000256" key="1">
    <source>
        <dbReference type="ARBA" id="ARBA00004123"/>
    </source>
</evidence>
<name>A0A9C5Z5V7_9MUSC</name>
<evidence type="ECO:0000256" key="4">
    <source>
        <dbReference type="ARBA" id="ARBA00023242"/>
    </source>
</evidence>
<organism evidence="6 7">
    <name type="scientific">Glossina fuscipes</name>
    <dbReference type="NCBI Taxonomy" id="7396"/>
    <lineage>
        <taxon>Eukaryota</taxon>
        <taxon>Metazoa</taxon>
        <taxon>Ecdysozoa</taxon>
        <taxon>Arthropoda</taxon>
        <taxon>Hexapoda</taxon>
        <taxon>Insecta</taxon>
        <taxon>Pterygota</taxon>
        <taxon>Neoptera</taxon>
        <taxon>Endopterygota</taxon>
        <taxon>Diptera</taxon>
        <taxon>Brachycera</taxon>
        <taxon>Muscomorpha</taxon>
        <taxon>Hippoboscoidea</taxon>
        <taxon>Glossinidae</taxon>
        <taxon>Glossina</taxon>
    </lineage>
</organism>
<dbReference type="RefSeq" id="XP_037890080.1">
    <property type="nucleotide sequence ID" value="XM_038034152.1"/>
</dbReference>
<gene>
    <name evidence="7" type="primary">LOC119637816</name>
</gene>
<sequence length="308" mass="36223">MNEKATTVVKKRILISKEYKTICDFIDQFEGLAIDCEIALLQKFPSIESLTLKAILQVQVTTHIKALRWRHESRTLKYVDIYNKCSSNSKDSDILLKIAREHRVGPVTLCRYILKFKYEMKNKAEIAHLLKYPQLIEDQQLSANIIQCMCSDNQDGPLVDLKRRILGEEYEFKLKDLATKAGMHFHDENELRRLGYDKTPDLKMILPFLFRGEVINWIESKAGFGDIKSHRYYTQQQYQSYCNRFGPGIVIYWMGYQEETATLPDNDDGIIVLDDFPRLEDLELLDLSKTMQHLDNVNRYKHFRLLLW</sequence>
<evidence type="ECO:0000256" key="2">
    <source>
        <dbReference type="ARBA" id="ARBA00004496"/>
    </source>
</evidence>
<dbReference type="PANTHER" id="PTHR31661:SF1">
    <property type="entry name" value="CDAN1-INTERACTING NUCLEASE 1"/>
    <property type="match status" value="1"/>
</dbReference>